<sequence>MSLSCLITSCLRPAISLPFSSSQVLRLKVCASTAWPLWLTSDQHTDLQASCTY</sequence>
<protein>
    <submittedName>
        <fullName evidence="1">Uncharacterized protein</fullName>
    </submittedName>
</protein>
<dbReference type="EMBL" id="JH002414">
    <property type="protein sequence ID" value="EGW01354.1"/>
    <property type="molecule type" value="Genomic_DNA"/>
</dbReference>
<accession>G3IFL8</accession>
<gene>
    <name evidence="1" type="ORF">I79_022541</name>
</gene>
<organism evidence="1 2">
    <name type="scientific">Cricetulus griseus</name>
    <name type="common">Chinese hamster</name>
    <name type="synonym">Cricetulus barabensis griseus</name>
    <dbReference type="NCBI Taxonomy" id="10029"/>
    <lineage>
        <taxon>Eukaryota</taxon>
        <taxon>Metazoa</taxon>
        <taxon>Chordata</taxon>
        <taxon>Craniata</taxon>
        <taxon>Vertebrata</taxon>
        <taxon>Euteleostomi</taxon>
        <taxon>Mammalia</taxon>
        <taxon>Eutheria</taxon>
        <taxon>Euarchontoglires</taxon>
        <taxon>Glires</taxon>
        <taxon>Rodentia</taxon>
        <taxon>Myomorpha</taxon>
        <taxon>Muroidea</taxon>
        <taxon>Cricetidae</taxon>
        <taxon>Cricetinae</taxon>
        <taxon>Cricetulus</taxon>
    </lineage>
</organism>
<evidence type="ECO:0000313" key="1">
    <source>
        <dbReference type="EMBL" id="EGW01354.1"/>
    </source>
</evidence>
<evidence type="ECO:0000313" key="2">
    <source>
        <dbReference type="Proteomes" id="UP000001075"/>
    </source>
</evidence>
<reference evidence="2" key="1">
    <citation type="journal article" date="2011" name="Nat. Biotechnol.">
        <title>The genomic sequence of the Chinese hamster ovary (CHO)-K1 cell line.</title>
        <authorList>
            <person name="Xu X."/>
            <person name="Nagarajan H."/>
            <person name="Lewis N.E."/>
            <person name="Pan S."/>
            <person name="Cai Z."/>
            <person name="Liu X."/>
            <person name="Chen W."/>
            <person name="Xie M."/>
            <person name="Wang W."/>
            <person name="Hammond S."/>
            <person name="Andersen M.R."/>
            <person name="Neff N."/>
            <person name="Passarelli B."/>
            <person name="Koh W."/>
            <person name="Fan H.C."/>
            <person name="Wang J."/>
            <person name="Gui Y."/>
            <person name="Lee K.H."/>
            <person name="Betenbaugh M.J."/>
            <person name="Quake S.R."/>
            <person name="Famili I."/>
            <person name="Palsson B.O."/>
            <person name="Wang J."/>
        </authorList>
    </citation>
    <scope>NUCLEOTIDE SEQUENCE [LARGE SCALE GENOMIC DNA]</scope>
    <source>
        <strain evidence="2">CHO K1 cell line</strain>
    </source>
</reference>
<dbReference type="InParanoid" id="G3IFL8"/>
<name>G3IFL8_CRIGR</name>
<dbReference type="Proteomes" id="UP000001075">
    <property type="component" value="Unassembled WGS sequence"/>
</dbReference>
<dbReference type="AlphaFoldDB" id="G3IFL8"/>
<proteinExistence type="predicted"/>